<dbReference type="SFLD" id="SFLDG01020">
    <property type="entry name" value="Terpene_Cyclase_Like_2"/>
    <property type="match status" value="1"/>
</dbReference>
<reference evidence="5 6" key="1">
    <citation type="journal article" date="2020" name="Genome Biol. Evol.">
        <title>A new high-quality draft genome assembly of the Chinese cordyceps Ophiocordyceps sinensis.</title>
        <authorList>
            <person name="Shu R."/>
            <person name="Zhang J."/>
            <person name="Meng Q."/>
            <person name="Zhang H."/>
            <person name="Zhou G."/>
            <person name="Li M."/>
            <person name="Wu P."/>
            <person name="Zhao Y."/>
            <person name="Chen C."/>
            <person name="Qin Q."/>
        </authorList>
    </citation>
    <scope>NUCLEOTIDE SEQUENCE [LARGE SCALE GENOMIC DNA]</scope>
    <source>
        <strain evidence="5 6">IOZ07</strain>
    </source>
</reference>
<feature type="region of interest" description="Disordered" evidence="4">
    <location>
        <begin position="761"/>
        <end position="794"/>
    </location>
</feature>
<dbReference type="Proteomes" id="UP000557566">
    <property type="component" value="Unassembled WGS sequence"/>
</dbReference>
<dbReference type="GO" id="GO:0008299">
    <property type="term" value="P:isoprenoid biosynthetic process"/>
    <property type="evidence" value="ECO:0007669"/>
    <property type="project" value="UniProtKB-ARBA"/>
</dbReference>
<evidence type="ECO:0000256" key="3">
    <source>
        <dbReference type="ARBA" id="ARBA00022842"/>
    </source>
</evidence>
<feature type="compositionally biased region" description="Pro residues" evidence="4">
    <location>
        <begin position="676"/>
        <end position="686"/>
    </location>
</feature>
<gene>
    <name evidence="5" type="ORF">G6O67_005856</name>
</gene>
<evidence type="ECO:0000256" key="2">
    <source>
        <dbReference type="ARBA" id="ARBA00006333"/>
    </source>
</evidence>
<keyword evidence="3" id="KW-0460">Magnesium</keyword>
<feature type="region of interest" description="Disordered" evidence="4">
    <location>
        <begin position="284"/>
        <end position="688"/>
    </location>
</feature>
<dbReference type="SFLD" id="SFLDS00005">
    <property type="entry name" value="Isoprenoid_Synthase_Type_I"/>
    <property type="match status" value="1"/>
</dbReference>
<dbReference type="Pfam" id="PF19086">
    <property type="entry name" value="Terpene_syn_C_2"/>
    <property type="match status" value="1"/>
</dbReference>
<comment type="caution">
    <text evidence="5">The sequence shown here is derived from an EMBL/GenBank/DDBJ whole genome shotgun (WGS) entry which is preliminary data.</text>
</comment>
<evidence type="ECO:0000256" key="4">
    <source>
        <dbReference type="SAM" id="MobiDB-lite"/>
    </source>
</evidence>
<dbReference type="GO" id="GO:0010333">
    <property type="term" value="F:terpene synthase activity"/>
    <property type="evidence" value="ECO:0007669"/>
    <property type="project" value="InterPro"/>
</dbReference>
<dbReference type="Gene3D" id="1.10.600.10">
    <property type="entry name" value="Farnesyl Diphosphate Synthase"/>
    <property type="match status" value="1"/>
</dbReference>
<feature type="compositionally biased region" description="Basic residues" evidence="4">
    <location>
        <begin position="495"/>
        <end position="505"/>
    </location>
</feature>
<dbReference type="PANTHER" id="PTHR35201:SF4">
    <property type="entry name" value="BETA-PINACENE SYNTHASE-RELATED"/>
    <property type="match status" value="1"/>
</dbReference>
<proteinExistence type="inferred from homology"/>
<evidence type="ECO:0000313" key="5">
    <source>
        <dbReference type="EMBL" id="KAF4507193.1"/>
    </source>
</evidence>
<comment type="similarity">
    <text evidence="2">Belongs to the terpene synthase family.</text>
</comment>
<comment type="cofactor">
    <cofactor evidence="1">
        <name>Mg(2+)</name>
        <dbReference type="ChEBI" id="CHEBI:18420"/>
    </cofactor>
</comment>
<name>A0A8H4LX53_9HYPO</name>
<feature type="compositionally biased region" description="Basic and acidic residues" evidence="4">
    <location>
        <begin position="412"/>
        <end position="423"/>
    </location>
</feature>
<feature type="compositionally biased region" description="Low complexity" evidence="4">
    <location>
        <begin position="438"/>
        <end position="450"/>
    </location>
</feature>
<sequence>MMGIDVPLFAAMWWPAASVDRLLAVVYYTLWLFVWDDHFDGAALDPSLSTACENMSNVHHQAFEYATFHLSLDKPKAEPKAPSRYSKILAEAGKLFRTSLTKNQLDRLLKQIGFYMECSLLHQMHVNNGTMPTTLAEYWQMRSGDSAYLTYCALNEYMMNISLPDELIETRQMKKLWFECMRCIIYVNDLVSLKKEMDASLCSLVPIMMNEMGCGLPGVMAQVVEDLKTSIRAVDETADAILAETRKNETLHKDVQKYMHGLKTPLTGNWNWSLATRRYGIQDYTGASSTGKTMAPDAPAGKRKRGRPRLGQNNKQPADASGSQHVARRDGDDDVEGEGAQDRPRKRGKVTEETAASPSPMDAQPPWRGRTRRSLGELAPQQQQQQARDEPLPEPPRNGRKRQQTRDVPLQTRDEPLQTRDEPLPEPSRNGPKRQQEPRAQPQEPAKQPQDTQPETVSHAPRTKRRRGQEQQARRRESTEKQPATKPEAPDKAPPRKGGRRSLRNRGKDISLDQDTSQVKAPTARGKRRPSPAQEHQENEVDDGENEVDDGESEVDDGENEVDDRENEVDDRENEQEPASGPRNRVQPSHPRPSPSQARNDSAERRKKSKRPSQAQERDERSQKKTRSRGAATAAEPSKRRRSGPQPESPVIQTRDPKRRRSRQHIDQDGAAPDSPSGPPPSPPKPYVHVVPHVRRVRQSTIAAKWSPLTGPSLSTVSALLHLAHQPILQRLSTTHQRREHASAALRLMASRISRKLAARGLPFPPASMPAAPRPRGGQQQQQQSSDGGRETELDFESVLDAKAALEALLGPTAHAVELLRRERDGVGRELERDYETLRQLESRARLQAREQRGLLKKAHALTPLAMMPEQPHDARAGASVFTPAATSSDNLFTGLATAADVDDGGLRQLAVQLAGHVESMRVNLRQADGLAPQLARARAALQATLLAHLDPDQYERVVLG</sequence>
<dbReference type="OrthoDB" id="2420947at2759"/>
<protein>
    <submittedName>
        <fullName evidence="5">Uncharacterized protein</fullName>
    </submittedName>
</protein>
<keyword evidence="6" id="KW-1185">Reference proteome</keyword>
<dbReference type="InterPro" id="IPR034686">
    <property type="entry name" value="Terpene_cyclase-like_2"/>
</dbReference>
<dbReference type="SUPFAM" id="SSF48576">
    <property type="entry name" value="Terpenoid synthases"/>
    <property type="match status" value="1"/>
</dbReference>
<feature type="compositionally biased region" description="Basic and acidic residues" evidence="4">
    <location>
        <begin position="468"/>
        <end position="480"/>
    </location>
</feature>
<dbReference type="InterPro" id="IPR008949">
    <property type="entry name" value="Isoprenoid_synthase_dom_sf"/>
</dbReference>
<feature type="compositionally biased region" description="Low complexity" evidence="4">
    <location>
        <begin position="769"/>
        <end position="787"/>
    </location>
</feature>
<dbReference type="AlphaFoldDB" id="A0A8H4LX53"/>
<dbReference type="InterPro" id="IPR025212">
    <property type="entry name" value="CAD_CENP-Q"/>
</dbReference>
<organism evidence="5 6">
    <name type="scientific">Ophiocordyceps sinensis</name>
    <dbReference type="NCBI Taxonomy" id="72228"/>
    <lineage>
        <taxon>Eukaryota</taxon>
        <taxon>Fungi</taxon>
        <taxon>Dikarya</taxon>
        <taxon>Ascomycota</taxon>
        <taxon>Pezizomycotina</taxon>
        <taxon>Sordariomycetes</taxon>
        <taxon>Hypocreomycetidae</taxon>
        <taxon>Hypocreales</taxon>
        <taxon>Ophiocordycipitaceae</taxon>
        <taxon>Ophiocordyceps</taxon>
    </lineage>
</organism>
<evidence type="ECO:0000313" key="6">
    <source>
        <dbReference type="Proteomes" id="UP000557566"/>
    </source>
</evidence>
<dbReference type="Pfam" id="PF13094">
    <property type="entry name" value="CENP-Q"/>
    <property type="match status" value="1"/>
</dbReference>
<evidence type="ECO:0000256" key="1">
    <source>
        <dbReference type="ARBA" id="ARBA00001946"/>
    </source>
</evidence>
<accession>A0A8H4LX53</accession>
<dbReference type="PANTHER" id="PTHR35201">
    <property type="entry name" value="TERPENE SYNTHASE"/>
    <property type="match status" value="1"/>
</dbReference>
<feature type="compositionally biased region" description="Acidic residues" evidence="4">
    <location>
        <begin position="540"/>
        <end position="576"/>
    </location>
</feature>
<dbReference type="EMBL" id="JAAVMX010000006">
    <property type="protein sequence ID" value="KAF4507193.1"/>
    <property type="molecule type" value="Genomic_DNA"/>
</dbReference>
<feature type="compositionally biased region" description="Polar residues" evidence="4">
    <location>
        <begin position="311"/>
        <end position="324"/>
    </location>
</feature>